<evidence type="ECO:0000313" key="2">
    <source>
        <dbReference type="EMBL" id="UOG76490.1"/>
    </source>
</evidence>
<protein>
    <submittedName>
        <fullName evidence="2">Uncharacterized protein</fullName>
    </submittedName>
</protein>
<dbReference type="EMBL" id="CP094669">
    <property type="protein sequence ID" value="UOG76490.1"/>
    <property type="molecule type" value="Genomic_DNA"/>
</dbReference>
<proteinExistence type="predicted"/>
<sequence>MNQPISRKQHGFSDLSYVPLALALPSLAGFEDEEKAVAVTRFLAGNVATVGLFTRAEWGAVKKIPFKAHLLLDIGAGVMAAASPWLFGFADNKKARNGLLLLGAMNIMAGALSRPEEMPEDTY</sequence>
<gene>
    <name evidence="2" type="ORF">MTX78_07790</name>
</gene>
<keyword evidence="3" id="KW-1185">Reference proteome</keyword>
<reference evidence="2 3" key="1">
    <citation type="submission" date="2022-03" db="EMBL/GenBank/DDBJ databases">
        <title>Hymenobactersp. isolated from the air.</title>
        <authorList>
            <person name="Won M."/>
            <person name="Kwon S.-W."/>
        </authorList>
    </citation>
    <scope>NUCLEOTIDE SEQUENCE [LARGE SCALE GENOMIC DNA]</scope>
    <source>
        <strain evidence="2 3">KACC 21982</strain>
    </source>
</reference>
<organism evidence="2 3">
    <name type="scientific">Hymenobacter tibetensis</name>
    <dbReference type="NCBI Taxonomy" id="497967"/>
    <lineage>
        <taxon>Bacteria</taxon>
        <taxon>Pseudomonadati</taxon>
        <taxon>Bacteroidota</taxon>
        <taxon>Cytophagia</taxon>
        <taxon>Cytophagales</taxon>
        <taxon>Hymenobacteraceae</taxon>
        <taxon>Hymenobacter</taxon>
    </lineage>
</organism>
<dbReference type="Proteomes" id="UP000831113">
    <property type="component" value="Chromosome"/>
</dbReference>
<keyword evidence="1" id="KW-0472">Membrane</keyword>
<accession>A0ABY4D261</accession>
<keyword evidence="1" id="KW-1133">Transmembrane helix</keyword>
<keyword evidence="1" id="KW-0812">Transmembrane</keyword>
<name>A0ABY4D261_9BACT</name>
<dbReference type="RefSeq" id="WP_243801449.1">
    <property type="nucleotide sequence ID" value="NZ_CP094669.1"/>
</dbReference>
<feature type="transmembrane region" description="Helical" evidence="1">
    <location>
        <begin position="70"/>
        <end position="89"/>
    </location>
</feature>
<evidence type="ECO:0000313" key="3">
    <source>
        <dbReference type="Proteomes" id="UP000831113"/>
    </source>
</evidence>
<evidence type="ECO:0000256" key="1">
    <source>
        <dbReference type="SAM" id="Phobius"/>
    </source>
</evidence>